<gene>
    <name evidence="2" type="ORF">JCM19237_1174</name>
</gene>
<dbReference type="AlphaFoldDB" id="A0A090RAB9"/>
<dbReference type="STRING" id="754436.JCM19237_1174"/>
<feature type="chain" id="PRO_5001862377" description="Outer membrane beta-barrel domain protein" evidence="1">
    <location>
        <begin position="29"/>
        <end position="343"/>
    </location>
</feature>
<comment type="caution">
    <text evidence="2">The sequence shown here is derived from an EMBL/GenBank/DDBJ whole genome shotgun (WGS) entry which is preliminary data.</text>
</comment>
<evidence type="ECO:0000313" key="3">
    <source>
        <dbReference type="Proteomes" id="UP000029227"/>
    </source>
</evidence>
<proteinExistence type="predicted"/>
<dbReference type="EMBL" id="BBMN01000004">
    <property type="protein sequence ID" value="GAL04502.1"/>
    <property type="molecule type" value="Genomic_DNA"/>
</dbReference>
<dbReference type="InterPro" id="IPR021523">
    <property type="entry name" value="DUF3187"/>
</dbReference>
<reference evidence="2 3" key="1">
    <citation type="journal article" date="2014" name="Genome Announc.">
        <title>Draft Genome Sequences of Two Vibrionaceae Species, Vibrio ponticus C121 and Photobacterium aphoticum C119, Isolated as Coral Reef Microbiota.</title>
        <authorList>
            <person name="Al-saari N."/>
            <person name="Meirelles P.M."/>
            <person name="Mino S."/>
            <person name="Suda W."/>
            <person name="Oshima K."/>
            <person name="Hattori M."/>
            <person name="Ohkuma M."/>
            <person name="Thompson F.L."/>
            <person name="Gomez-Gil B."/>
            <person name="Sawabe T."/>
            <person name="Sawabe T."/>
        </authorList>
    </citation>
    <scope>NUCLEOTIDE SEQUENCE [LARGE SCALE GENOMIC DNA]</scope>
    <source>
        <strain evidence="2 3">JCM 19237</strain>
    </source>
</reference>
<dbReference type="Proteomes" id="UP000029227">
    <property type="component" value="Unassembled WGS sequence"/>
</dbReference>
<feature type="signal peptide" evidence="1">
    <location>
        <begin position="1"/>
        <end position="28"/>
    </location>
</feature>
<evidence type="ECO:0008006" key="4">
    <source>
        <dbReference type="Google" id="ProtNLM"/>
    </source>
</evidence>
<protein>
    <recommendedName>
        <fullName evidence="4">Outer membrane beta-barrel domain protein</fullName>
    </recommendedName>
</protein>
<dbReference type="eggNOG" id="ENOG502ZE4B">
    <property type="taxonomic scope" value="Bacteria"/>
</dbReference>
<sequence>MTTHRAFRYSLNRAGVALLLGTGLTPFAATSATNSATQTNEAVDDYGPLKTYAQSPLQSNSLTPQVRSGFRLPTQTVELYGTGTIASVWANTDDYKMDYYQNDLSVGSYIQINEKWAIEMDYTWRFAANNGLDTLTKAFHDTFGIGLNGRDEVDKHAFDISVPQYGVEIHDFEGKTLSNAFTFYASYQVVENAHHGLSLGGSLYYNYVGSGPFKTSSLEQALQLNYSYRSGKHRVYTLLGLSYRHNDEVLSNIPYNHFAFSSGISYQYAIAPRHRLITEFHLYEGASDATSDLNEPSTEVLLGYRYHTDEGAIEISMIENVFNMDNSTDIAFTLGYRHRVTFE</sequence>
<organism evidence="2 3">
    <name type="scientific">Photobacterium aphoticum</name>
    <dbReference type="NCBI Taxonomy" id="754436"/>
    <lineage>
        <taxon>Bacteria</taxon>
        <taxon>Pseudomonadati</taxon>
        <taxon>Pseudomonadota</taxon>
        <taxon>Gammaproteobacteria</taxon>
        <taxon>Vibrionales</taxon>
        <taxon>Vibrionaceae</taxon>
        <taxon>Photobacterium</taxon>
    </lineage>
</organism>
<dbReference type="Pfam" id="PF11383">
    <property type="entry name" value="DUF3187"/>
    <property type="match status" value="1"/>
</dbReference>
<evidence type="ECO:0000256" key="1">
    <source>
        <dbReference type="SAM" id="SignalP"/>
    </source>
</evidence>
<keyword evidence="1" id="KW-0732">Signal</keyword>
<name>A0A090RAB9_9GAMM</name>
<accession>A0A090RAB9</accession>
<evidence type="ECO:0000313" key="2">
    <source>
        <dbReference type="EMBL" id="GAL04502.1"/>
    </source>
</evidence>